<dbReference type="Proteomes" id="UP000239047">
    <property type="component" value="Unassembled WGS sequence"/>
</dbReference>
<dbReference type="PANTHER" id="PTHR11851">
    <property type="entry name" value="METALLOPROTEASE"/>
    <property type="match status" value="1"/>
</dbReference>
<sequence length="413" mass="46600">MITRHTCPNGLRIVLEKIPTVRSVAIGVWIGAGSRYENENNNGISHFLEHMLFKGTKERSAREIAEAFDSIGGQVNAFTSKEYTCYYAKVMDNHKSHALEVLGDMFFNSAFDEGELEKEKNVVLEEIKMYEDTPDDIVHDLLGEAVYNTHALGYPILGTEETIRNFDQKSLKNYVHDMYTPDQIVVSVAGNVEESFINEIEALFGSYQYPQSNKIELTKPDFHKRHLMKKKETEQAHLCFGFDGLPLGHKDSYSLIVMNNVLGGSMSSRLFQDVREERGLAYSVFSYHSAHRDSGMLTVYAGTGAEQLESLYETVQSTLTSFKDTGMTPKELLYSKEQLKGNLMLGLESTNARMSRNGKNELMLGYHRTMDEVIDLIDSVTLDSVKRMADQVLTDEFAVSLISPNEVKPKSFA</sequence>
<proteinExistence type="inferred from homology"/>
<feature type="domain" description="Peptidase M16 C-terminal" evidence="4">
    <location>
        <begin position="166"/>
        <end position="339"/>
    </location>
</feature>
<dbReference type="PANTHER" id="PTHR11851:SF49">
    <property type="entry name" value="MITOCHONDRIAL-PROCESSING PEPTIDASE SUBUNIT ALPHA"/>
    <property type="match status" value="1"/>
</dbReference>
<dbReference type="GO" id="GO:0006508">
    <property type="term" value="P:proteolysis"/>
    <property type="evidence" value="ECO:0007669"/>
    <property type="project" value="InterPro"/>
</dbReference>
<protein>
    <submittedName>
        <fullName evidence="5">Peptidase M16</fullName>
    </submittedName>
</protein>
<gene>
    <name evidence="5" type="ORF">C4B60_01145</name>
</gene>
<evidence type="ECO:0000259" key="4">
    <source>
        <dbReference type="Pfam" id="PF05193"/>
    </source>
</evidence>
<dbReference type="Pfam" id="PF05193">
    <property type="entry name" value="Peptidase_M16_C"/>
    <property type="match status" value="1"/>
</dbReference>
<evidence type="ECO:0000313" key="5">
    <source>
        <dbReference type="EMBL" id="PPA72016.1"/>
    </source>
</evidence>
<evidence type="ECO:0000259" key="3">
    <source>
        <dbReference type="Pfam" id="PF00675"/>
    </source>
</evidence>
<dbReference type="SUPFAM" id="SSF63411">
    <property type="entry name" value="LuxS/MPP-like metallohydrolase"/>
    <property type="match status" value="2"/>
</dbReference>
<evidence type="ECO:0000256" key="1">
    <source>
        <dbReference type="ARBA" id="ARBA00007261"/>
    </source>
</evidence>
<dbReference type="OrthoDB" id="9811314at2"/>
<dbReference type="RefSeq" id="WP_104055885.1">
    <property type="nucleotide sequence ID" value="NZ_PREZ01000001.1"/>
</dbReference>
<evidence type="ECO:0000313" key="6">
    <source>
        <dbReference type="Proteomes" id="UP000239047"/>
    </source>
</evidence>
<dbReference type="Pfam" id="PF00675">
    <property type="entry name" value="Peptidase_M16"/>
    <property type="match status" value="1"/>
</dbReference>
<dbReference type="PROSITE" id="PS00143">
    <property type="entry name" value="INSULINASE"/>
    <property type="match status" value="1"/>
</dbReference>
<dbReference type="InterPro" id="IPR050361">
    <property type="entry name" value="MPP/UQCRC_Complex"/>
</dbReference>
<dbReference type="InterPro" id="IPR001431">
    <property type="entry name" value="Pept_M16_Zn_BS"/>
</dbReference>
<evidence type="ECO:0000256" key="2">
    <source>
        <dbReference type="RuleBase" id="RU004447"/>
    </source>
</evidence>
<dbReference type="InterPro" id="IPR011249">
    <property type="entry name" value="Metalloenz_LuxS/M16"/>
</dbReference>
<dbReference type="FunFam" id="3.30.830.10:FF:000008">
    <property type="entry name" value="Mitochondrial-processing peptidase subunit beta"/>
    <property type="match status" value="1"/>
</dbReference>
<dbReference type="EMBL" id="PREZ01000001">
    <property type="protein sequence ID" value="PPA72016.1"/>
    <property type="molecule type" value="Genomic_DNA"/>
</dbReference>
<keyword evidence="6" id="KW-1185">Reference proteome</keyword>
<dbReference type="Gene3D" id="3.30.830.10">
    <property type="entry name" value="Metalloenzyme, LuxS/M16 peptidase-like"/>
    <property type="match status" value="2"/>
</dbReference>
<dbReference type="InterPro" id="IPR011765">
    <property type="entry name" value="Pept_M16_N"/>
</dbReference>
<comment type="caution">
    <text evidence="5">The sequence shown here is derived from an EMBL/GenBank/DDBJ whole genome shotgun (WGS) entry which is preliminary data.</text>
</comment>
<organism evidence="5 6">
    <name type="scientific">Jeotgalibacillus proteolyticus</name>
    <dbReference type="NCBI Taxonomy" id="2082395"/>
    <lineage>
        <taxon>Bacteria</taxon>
        <taxon>Bacillati</taxon>
        <taxon>Bacillota</taxon>
        <taxon>Bacilli</taxon>
        <taxon>Bacillales</taxon>
        <taxon>Caryophanaceae</taxon>
        <taxon>Jeotgalibacillus</taxon>
    </lineage>
</organism>
<comment type="similarity">
    <text evidence="1 2">Belongs to the peptidase M16 family.</text>
</comment>
<dbReference type="GO" id="GO:0046872">
    <property type="term" value="F:metal ion binding"/>
    <property type="evidence" value="ECO:0007669"/>
    <property type="project" value="InterPro"/>
</dbReference>
<accession>A0A2S5GGA6</accession>
<name>A0A2S5GGA6_9BACL</name>
<dbReference type="InterPro" id="IPR007863">
    <property type="entry name" value="Peptidase_M16_C"/>
</dbReference>
<dbReference type="AlphaFoldDB" id="A0A2S5GGA6"/>
<feature type="domain" description="Peptidase M16 N-terminal" evidence="3">
    <location>
        <begin position="12"/>
        <end position="159"/>
    </location>
</feature>
<dbReference type="GO" id="GO:0004222">
    <property type="term" value="F:metalloendopeptidase activity"/>
    <property type="evidence" value="ECO:0007669"/>
    <property type="project" value="InterPro"/>
</dbReference>
<reference evidence="5 6" key="1">
    <citation type="submission" date="2018-02" db="EMBL/GenBank/DDBJ databases">
        <title>Jeotgalibacillus proteolyticum sp. nov. a protease producing bacterium isolated from ocean sediments of Laizhou Bay.</title>
        <authorList>
            <person name="Li Y."/>
        </authorList>
    </citation>
    <scope>NUCLEOTIDE SEQUENCE [LARGE SCALE GENOMIC DNA]</scope>
    <source>
        <strain evidence="5 6">22-7</strain>
    </source>
</reference>